<sequence>MDNTDTLLAGLASGDRAPVDGAVTETLKRDQDSMDDFEHLDRENKKEDGESPLHIPQTKITTQNFIDMERDVFMDTPRAPSVTEKSEHLADKFTDSESDAGESPLHRPDPAIAREATPEPSAPVDPTPVLIPAFIPEKKDPQPEPKPEVKIETSSPVEQLKAEVKPISKPEEEFKHSTTLDEYMAEPLVPEKQPEPPKPAPAPAPPAVVPEPVSRQDTPRGPTAHIIEAEVIFCQMGLGSNWVVANQTKRVAIALSTANAACQELRVRIVCAHARVERGRVRSAGRCAAAASIDASVKRGAR</sequence>
<keyword evidence="3" id="KW-1185">Reference proteome</keyword>
<gene>
    <name evidence="2" type="ORF">LNINA_LOCUS8611</name>
</gene>
<evidence type="ECO:0000313" key="3">
    <source>
        <dbReference type="Proteomes" id="UP001497472"/>
    </source>
</evidence>
<feature type="region of interest" description="Disordered" evidence="1">
    <location>
        <begin position="1"/>
        <end position="54"/>
    </location>
</feature>
<dbReference type="Proteomes" id="UP001497472">
    <property type="component" value="Unassembled WGS sequence"/>
</dbReference>
<dbReference type="EMBL" id="CAVLEF010000011">
    <property type="protein sequence ID" value="CAK1549301.1"/>
    <property type="molecule type" value="Genomic_DNA"/>
</dbReference>
<accession>A0AAV1JJ03</accession>
<organism evidence="2 3">
    <name type="scientific">Leptosia nina</name>
    <dbReference type="NCBI Taxonomy" id="320188"/>
    <lineage>
        <taxon>Eukaryota</taxon>
        <taxon>Metazoa</taxon>
        <taxon>Ecdysozoa</taxon>
        <taxon>Arthropoda</taxon>
        <taxon>Hexapoda</taxon>
        <taxon>Insecta</taxon>
        <taxon>Pterygota</taxon>
        <taxon>Neoptera</taxon>
        <taxon>Endopterygota</taxon>
        <taxon>Lepidoptera</taxon>
        <taxon>Glossata</taxon>
        <taxon>Ditrysia</taxon>
        <taxon>Papilionoidea</taxon>
        <taxon>Pieridae</taxon>
        <taxon>Pierinae</taxon>
        <taxon>Leptosia</taxon>
    </lineage>
</organism>
<comment type="caution">
    <text evidence="2">The sequence shown here is derived from an EMBL/GenBank/DDBJ whole genome shotgun (WGS) entry which is preliminary data.</text>
</comment>
<protein>
    <submittedName>
        <fullName evidence="2">Uncharacterized protein</fullName>
    </submittedName>
</protein>
<proteinExistence type="predicted"/>
<evidence type="ECO:0000313" key="2">
    <source>
        <dbReference type="EMBL" id="CAK1549301.1"/>
    </source>
</evidence>
<feature type="compositionally biased region" description="Basic and acidic residues" evidence="1">
    <location>
        <begin position="160"/>
        <end position="179"/>
    </location>
</feature>
<dbReference type="AlphaFoldDB" id="A0AAV1JJ03"/>
<reference evidence="2 3" key="1">
    <citation type="submission" date="2023-11" db="EMBL/GenBank/DDBJ databases">
        <authorList>
            <person name="Okamura Y."/>
        </authorList>
    </citation>
    <scope>NUCLEOTIDE SEQUENCE [LARGE SCALE GENOMIC DNA]</scope>
</reference>
<name>A0AAV1JJ03_9NEOP</name>
<feature type="compositionally biased region" description="Basic and acidic residues" evidence="1">
    <location>
        <begin position="26"/>
        <end position="51"/>
    </location>
</feature>
<feature type="compositionally biased region" description="Pro residues" evidence="1">
    <location>
        <begin position="196"/>
        <end position="209"/>
    </location>
</feature>
<evidence type="ECO:0000256" key="1">
    <source>
        <dbReference type="SAM" id="MobiDB-lite"/>
    </source>
</evidence>
<feature type="region of interest" description="Disordered" evidence="1">
    <location>
        <begin position="76"/>
        <end position="219"/>
    </location>
</feature>
<feature type="compositionally biased region" description="Basic and acidic residues" evidence="1">
    <location>
        <begin position="84"/>
        <end position="95"/>
    </location>
</feature>
<feature type="compositionally biased region" description="Basic and acidic residues" evidence="1">
    <location>
        <begin position="136"/>
        <end position="151"/>
    </location>
</feature>